<dbReference type="PANTHER" id="PTHR48105">
    <property type="entry name" value="THIOREDOXIN REDUCTASE 1-RELATED-RELATED"/>
    <property type="match status" value="1"/>
</dbReference>
<reference evidence="5" key="1">
    <citation type="submission" date="2013-08" db="EMBL/GenBank/DDBJ databases">
        <authorList>
            <person name="Mendez C."/>
            <person name="Richter M."/>
            <person name="Ferrer M."/>
            <person name="Sanchez J."/>
        </authorList>
    </citation>
    <scope>NUCLEOTIDE SEQUENCE</scope>
</reference>
<keyword evidence="3" id="KW-0472">Membrane</keyword>
<keyword evidence="2" id="KW-0560">Oxidoreductase</keyword>
<feature type="domain" description="FAD/NAD(P)-binding" evidence="4">
    <location>
        <begin position="4"/>
        <end position="173"/>
    </location>
</feature>
<keyword evidence="3" id="KW-0812">Transmembrane</keyword>
<evidence type="ECO:0000259" key="4">
    <source>
        <dbReference type="Pfam" id="PF07992"/>
    </source>
</evidence>
<evidence type="ECO:0000313" key="5">
    <source>
        <dbReference type="EMBL" id="EQD32739.1"/>
    </source>
</evidence>
<sequence length="174" mass="18667">MENDVIIIGGAFAGLTAAIYSARQGMNTLLITKDIGGQGLLTTDIQNYPGFNSISGFDLASKFQGQATIYGVRYVYDEVTEIRDDNGIFKVKTFTGNYESEGLILAFGKTPRDLNVKGEEKFRGLGVSYCSICDGPLFKNKDVAVAGAGDHALQAALYLSTVASNVFVIQKGSR</sequence>
<keyword evidence="1" id="KW-0285">Flavoprotein</keyword>
<dbReference type="PRINTS" id="PR00469">
    <property type="entry name" value="PNDRDTASEII"/>
</dbReference>
<organism evidence="5">
    <name type="scientific">mine drainage metagenome</name>
    <dbReference type="NCBI Taxonomy" id="410659"/>
    <lineage>
        <taxon>unclassified sequences</taxon>
        <taxon>metagenomes</taxon>
        <taxon>ecological metagenomes</taxon>
    </lineage>
</organism>
<evidence type="ECO:0000256" key="3">
    <source>
        <dbReference type="SAM" id="Phobius"/>
    </source>
</evidence>
<proteinExistence type="predicted"/>
<dbReference type="Gene3D" id="3.50.50.60">
    <property type="entry name" value="FAD/NAD(P)-binding domain"/>
    <property type="match status" value="2"/>
</dbReference>
<dbReference type="InterPro" id="IPR023753">
    <property type="entry name" value="FAD/NAD-binding_dom"/>
</dbReference>
<evidence type="ECO:0000256" key="2">
    <source>
        <dbReference type="ARBA" id="ARBA00023002"/>
    </source>
</evidence>
<feature type="transmembrane region" description="Helical" evidence="3">
    <location>
        <begin position="6"/>
        <end position="23"/>
    </location>
</feature>
<dbReference type="Pfam" id="PF07992">
    <property type="entry name" value="Pyr_redox_2"/>
    <property type="match status" value="1"/>
</dbReference>
<dbReference type="EMBL" id="AUZX01014257">
    <property type="protein sequence ID" value="EQD32739.1"/>
    <property type="molecule type" value="Genomic_DNA"/>
</dbReference>
<dbReference type="PRINTS" id="PR00368">
    <property type="entry name" value="FADPNR"/>
</dbReference>
<dbReference type="InterPro" id="IPR036188">
    <property type="entry name" value="FAD/NAD-bd_sf"/>
</dbReference>
<reference evidence="5" key="2">
    <citation type="journal article" date="2014" name="ISME J.">
        <title>Microbial stratification in low pH oxic and suboxic macroscopic growths along an acid mine drainage.</title>
        <authorList>
            <person name="Mendez-Garcia C."/>
            <person name="Mesa V."/>
            <person name="Sprenger R.R."/>
            <person name="Richter M."/>
            <person name="Diez M.S."/>
            <person name="Solano J."/>
            <person name="Bargiela R."/>
            <person name="Golyshina O.V."/>
            <person name="Manteca A."/>
            <person name="Ramos J.L."/>
            <person name="Gallego J.R."/>
            <person name="Llorente I."/>
            <person name="Martins Dos Santos V.A."/>
            <person name="Jensen O.N."/>
            <person name="Pelaez A.I."/>
            <person name="Sanchez J."/>
            <person name="Ferrer M."/>
        </authorList>
    </citation>
    <scope>NUCLEOTIDE SEQUENCE</scope>
</reference>
<feature type="non-terminal residue" evidence="5">
    <location>
        <position position="174"/>
    </location>
</feature>
<dbReference type="SUPFAM" id="SSF51905">
    <property type="entry name" value="FAD/NAD(P)-binding domain"/>
    <property type="match status" value="1"/>
</dbReference>
<accession>T0ZVN3</accession>
<dbReference type="GO" id="GO:0016491">
    <property type="term" value="F:oxidoreductase activity"/>
    <property type="evidence" value="ECO:0007669"/>
    <property type="project" value="UniProtKB-KW"/>
</dbReference>
<dbReference type="AlphaFoldDB" id="T0ZVN3"/>
<evidence type="ECO:0000256" key="1">
    <source>
        <dbReference type="ARBA" id="ARBA00022630"/>
    </source>
</evidence>
<name>T0ZVN3_9ZZZZ</name>
<dbReference type="InterPro" id="IPR050097">
    <property type="entry name" value="Ferredoxin-NADP_redctase_2"/>
</dbReference>
<keyword evidence="3" id="KW-1133">Transmembrane helix</keyword>
<gene>
    <name evidence="5" type="ORF">B1A_19324</name>
</gene>
<protein>
    <submittedName>
        <fullName evidence="5">Thioredoxin-disulfide reductase</fullName>
    </submittedName>
</protein>
<comment type="caution">
    <text evidence="5">The sequence shown here is derived from an EMBL/GenBank/DDBJ whole genome shotgun (WGS) entry which is preliminary data.</text>
</comment>